<comment type="caution">
    <text evidence="4">The sequence shown here is derived from an EMBL/GenBank/DDBJ whole genome shotgun (WGS) entry which is preliminary data.</text>
</comment>
<keyword evidence="5" id="KW-1185">Reference proteome</keyword>
<evidence type="ECO:0000313" key="4">
    <source>
        <dbReference type="EMBL" id="CAJ0568702.1"/>
    </source>
</evidence>
<gene>
    <name evidence="4" type="ORF">MSPICULIGERA_LOCUS7216</name>
</gene>
<organism evidence="4 5">
    <name type="scientific">Mesorhabditis spiculigera</name>
    <dbReference type="NCBI Taxonomy" id="96644"/>
    <lineage>
        <taxon>Eukaryota</taxon>
        <taxon>Metazoa</taxon>
        <taxon>Ecdysozoa</taxon>
        <taxon>Nematoda</taxon>
        <taxon>Chromadorea</taxon>
        <taxon>Rhabditida</taxon>
        <taxon>Rhabditina</taxon>
        <taxon>Rhabditomorpha</taxon>
        <taxon>Rhabditoidea</taxon>
        <taxon>Rhabditidae</taxon>
        <taxon>Mesorhabditinae</taxon>
        <taxon>Mesorhabditis</taxon>
    </lineage>
</organism>
<protein>
    <recommendedName>
        <fullName evidence="1">non-specific serine/threonine protein kinase</fullName>
        <ecNumber evidence="1">2.7.11.1</ecNumber>
    </recommendedName>
</protein>
<dbReference type="InterPro" id="IPR008271">
    <property type="entry name" value="Ser/Thr_kinase_AS"/>
</dbReference>
<evidence type="ECO:0000313" key="5">
    <source>
        <dbReference type="Proteomes" id="UP001177023"/>
    </source>
</evidence>
<feature type="non-terminal residue" evidence="4">
    <location>
        <position position="499"/>
    </location>
</feature>
<feature type="compositionally biased region" description="Acidic residues" evidence="2">
    <location>
        <begin position="380"/>
        <end position="389"/>
    </location>
</feature>
<evidence type="ECO:0000256" key="1">
    <source>
        <dbReference type="ARBA" id="ARBA00012513"/>
    </source>
</evidence>
<reference evidence="4" key="1">
    <citation type="submission" date="2023-06" db="EMBL/GenBank/DDBJ databases">
        <authorList>
            <person name="Delattre M."/>
        </authorList>
    </citation>
    <scope>NUCLEOTIDE SEQUENCE</scope>
    <source>
        <strain evidence="4">AF72</strain>
    </source>
</reference>
<dbReference type="PROSITE" id="PS00108">
    <property type="entry name" value="PROTEIN_KINASE_ST"/>
    <property type="match status" value="1"/>
</dbReference>
<dbReference type="Pfam" id="PF00069">
    <property type="entry name" value="Pkinase"/>
    <property type="match status" value="1"/>
</dbReference>
<dbReference type="InterPro" id="IPR011009">
    <property type="entry name" value="Kinase-like_dom_sf"/>
</dbReference>
<feature type="compositionally biased region" description="Low complexity" evidence="2">
    <location>
        <begin position="407"/>
        <end position="422"/>
    </location>
</feature>
<dbReference type="PANTHER" id="PTHR11909">
    <property type="entry name" value="CASEIN KINASE-RELATED"/>
    <property type="match status" value="1"/>
</dbReference>
<dbReference type="EMBL" id="CATQJA010001799">
    <property type="protein sequence ID" value="CAJ0568702.1"/>
    <property type="molecule type" value="Genomic_DNA"/>
</dbReference>
<evidence type="ECO:0000256" key="2">
    <source>
        <dbReference type="SAM" id="MobiDB-lite"/>
    </source>
</evidence>
<feature type="region of interest" description="Disordered" evidence="2">
    <location>
        <begin position="357"/>
        <end position="452"/>
    </location>
</feature>
<dbReference type="SUPFAM" id="SSF56112">
    <property type="entry name" value="Protein kinase-like (PK-like)"/>
    <property type="match status" value="1"/>
</dbReference>
<dbReference type="PROSITE" id="PS50011">
    <property type="entry name" value="PROTEIN_KINASE_DOM"/>
    <property type="match status" value="1"/>
</dbReference>
<name>A0AA36CGQ4_9BILA</name>
<dbReference type="EC" id="2.7.11.1" evidence="1"/>
<proteinExistence type="predicted"/>
<dbReference type="GO" id="GO:0005524">
    <property type="term" value="F:ATP binding"/>
    <property type="evidence" value="ECO:0007669"/>
    <property type="project" value="InterPro"/>
</dbReference>
<dbReference type="InterPro" id="IPR050235">
    <property type="entry name" value="CK1_Ser-Thr_kinase"/>
</dbReference>
<feature type="domain" description="Protein kinase" evidence="3">
    <location>
        <begin position="30"/>
        <end position="308"/>
    </location>
</feature>
<dbReference type="Proteomes" id="UP001177023">
    <property type="component" value="Unassembled WGS sequence"/>
</dbReference>
<evidence type="ECO:0000259" key="3">
    <source>
        <dbReference type="PROSITE" id="PS50011"/>
    </source>
</evidence>
<dbReference type="SMART" id="SM00220">
    <property type="entry name" value="S_TKc"/>
    <property type="match status" value="1"/>
</dbReference>
<dbReference type="AlphaFoldDB" id="A0AA36CGQ4"/>
<dbReference type="InterPro" id="IPR000719">
    <property type="entry name" value="Prot_kinase_dom"/>
</dbReference>
<sequence>MPPKKPALHTLAPLMPKGTPLRDTGTKKNYSIGEQFATGGFGRIYTCKEEGSSAEFCCKVEPNGNGPLFTEVNVFLRLFKADMINSYKETHGLKRLGLPYLVSSGTFDYMKVRYRYLIMPKYATSLEAVREKASTFDGEACLKICHPILQALEYMHSNSDSYVHADIKAANILLENPRDVSTAVLVDFGLARKSAKNVEKPDKKRAHNGTAIFTSLDAHRGLQPSYRGDLEILLYNIVFWLTGDLPWKKYEDDPNRVMAEKEVFVKSLDAKLKALTPGCDSWIKALFRLALGTDYAKGINFGEIYKIIDNATKNSRTSPLKAKTAASSRLPLKRGSADLDAELEAENISTPLKATKKVKPTERGNASTAKRSVRKKAVIDSEEDDETEEFYTPAKTTSRKDKMPTPVATNRNARAAKAAVPPSAIPTGSALSRTPPKPTKALPKGQRGGVSDEVKCSPGQLRMIPGMLNFAPKGRRTILINQIAEKHKRKARDEESDED</sequence>
<dbReference type="GO" id="GO:0004674">
    <property type="term" value="F:protein serine/threonine kinase activity"/>
    <property type="evidence" value="ECO:0007669"/>
    <property type="project" value="UniProtKB-EC"/>
</dbReference>
<accession>A0AA36CGQ4</accession>
<dbReference type="Gene3D" id="1.10.510.10">
    <property type="entry name" value="Transferase(Phosphotransferase) domain 1"/>
    <property type="match status" value="1"/>
</dbReference>